<proteinExistence type="predicted"/>
<dbReference type="Proteomes" id="UP001447842">
    <property type="component" value="Chromosome"/>
</dbReference>
<reference evidence="1 2" key="1">
    <citation type="submission" date="2024-03" db="EMBL/GenBank/DDBJ databases">
        <title>Sulfurimonas sp. HSL3-1.</title>
        <authorList>
            <person name="Wang S."/>
        </authorList>
    </citation>
    <scope>NUCLEOTIDE SEQUENCE [LARGE SCALE GENOMIC DNA]</scope>
    <source>
        <strain evidence="1 2">HSL3-1</strain>
    </source>
</reference>
<dbReference type="EMBL" id="CP147920">
    <property type="protein sequence ID" value="XAU14711.1"/>
    <property type="molecule type" value="Genomic_DNA"/>
</dbReference>
<keyword evidence="2" id="KW-1185">Reference proteome</keyword>
<gene>
    <name evidence="1" type="ORF">WCY31_10720</name>
</gene>
<evidence type="ECO:0008006" key="3">
    <source>
        <dbReference type="Google" id="ProtNLM"/>
    </source>
</evidence>
<sequence>MHRKGIALLMTLAFVTAIAALIAVGGSILERGYSQTETKAFLVQSNTLLPSIYAILKQNTGDINDSDTLDILLSVPLFFENKRNGMMMDITFASDAGKVNINHLVKSNSEVTADPYAPLPLDPAVEGYLERILTVYNVSDTILLISMVADSIDMDTNERFPGSELSLKSPDFTQGHLYDMQHFKQVLDAYKLLTQDFNIDDIPWEHLIGFRNEAIDFNHIEPDTLHFIDPAIDPATLAEITTKRVATYASLDTLPFEPETKQLLEDLGVAFYSPDVIGTMNLLSKTRKTAYTFTYNLANQKVSEIAVSN</sequence>
<evidence type="ECO:0000313" key="1">
    <source>
        <dbReference type="EMBL" id="XAU14711.1"/>
    </source>
</evidence>
<organism evidence="1 2">
    <name type="scientific">Sulfurimonas diazotrophicus</name>
    <dbReference type="NCBI Taxonomy" id="3131939"/>
    <lineage>
        <taxon>Bacteria</taxon>
        <taxon>Pseudomonadati</taxon>
        <taxon>Campylobacterota</taxon>
        <taxon>Epsilonproteobacteria</taxon>
        <taxon>Campylobacterales</taxon>
        <taxon>Sulfurimonadaceae</taxon>
        <taxon>Sulfurimonas</taxon>
    </lineage>
</organism>
<name>A0ABZ3H842_9BACT</name>
<evidence type="ECO:0000313" key="2">
    <source>
        <dbReference type="Proteomes" id="UP001447842"/>
    </source>
</evidence>
<dbReference type="RefSeq" id="WP_345972371.1">
    <property type="nucleotide sequence ID" value="NZ_CP147920.1"/>
</dbReference>
<accession>A0ABZ3H842</accession>
<protein>
    <recommendedName>
        <fullName evidence="3">Type II secretion system protein K</fullName>
    </recommendedName>
</protein>